<proteinExistence type="predicted"/>
<reference evidence="1 2" key="1">
    <citation type="submission" date="2015-10" db="EMBL/GenBank/DDBJ databases">
        <title>Transcriptomic analysis of a linuron degrading triple-species bacterial consortium.</title>
        <authorList>
            <person name="Albers P."/>
        </authorList>
    </citation>
    <scope>NUCLEOTIDE SEQUENCE [LARGE SCALE GENOMIC DNA]</scope>
    <source>
        <strain evidence="1 2">WDL6</strain>
    </source>
</reference>
<organism evidence="1 2">
    <name type="scientific">Hyphomicrobium sulfonivorans</name>
    <dbReference type="NCBI Taxonomy" id="121290"/>
    <lineage>
        <taxon>Bacteria</taxon>
        <taxon>Pseudomonadati</taxon>
        <taxon>Pseudomonadota</taxon>
        <taxon>Alphaproteobacteria</taxon>
        <taxon>Hyphomicrobiales</taxon>
        <taxon>Hyphomicrobiaceae</taxon>
        <taxon>Hyphomicrobium</taxon>
    </lineage>
</organism>
<accession>A0A120CT63</accession>
<evidence type="ECO:0000313" key="1">
    <source>
        <dbReference type="EMBL" id="KWT64153.1"/>
    </source>
</evidence>
<dbReference type="EMBL" id="LMTR01000094">
    <property type="protein sequence ID" value="KWT64153.1"/>
    <property type="molecule type" value="Genomic_DNA"/>
</dbReference>
<protein>
    <submittedName>
        <fullName evidence="1">Uncharacterized protein</fullName>
    </submittedName>
</protein>
<gene>
    <name evidence="1" type="ORF">APY04_3417</name>
</gene>
<name>A0A120CT63_HYPSL</name>
<comment type="caution">
    <text evidence="1">The sequence shown here is derived from an EMBL/GenBank/DDBJ whole genome shotgun (WGS) entry which is preliminary data.</text>
</comment>
<sequence>MNRISASVAGAEVAPDRASAIAVAEMTCAEKSAPAPVKSSRLSIVLYPRSG</sequence>
<dbReference type="Proteomes" id="UP000059074">
    <property type="component" value="Unassembled WGS sequence"/>
</dbReference>
<keyword evidence="2" id="KW-1185">Reference proteome</keyword>
<dbReference type="AlphaFoldDB" id="A0A120CT63"/>
<evidence type="ECO:0000313" key="2">
    <source>
        <dbReference type="Proteomes" id="UP000059074"/>
    </source>
</evidence>